<protein>
    <submittedName>
        <fullName evidence="3">Uncharacterized protein LOC110273040</fullName>
    </submittedName>
</protein>
<reference evidence="3" key="2">
    <citation type="submission" date="2025-08" db="UniProtKB">
        <authorList>
            <consortium name="RefSeq"/>
        </authorList>
    </citation>
    <scope>IDENTIFICATION</scope>
    <source>
        <tissue evidence="3">Whole plant</tissue>
    </source>
</reference>
<gene>
    <name evidence="3" type="primary">LOC110273040</name>
</gene>
<evidence type="ECO:0000313" key="3">
    <source>
        <dbReference type="RefSeq" id="XP_020981539.1"/>
    </source>
</evidence>
<accession>A0A6P5M8E5</accession>
<sequence>MAAYRYQVEESHHDLVNLLTQQITTILNPMMADCESKFERLARQVKWIAQIVDYDEGEEYNARGNNEGIENVFQNENNVLNQENPYVVPRGQNIDDVFARLRANHGGKRYQVTRIVEEVLNRVGLNVGFMNRPHFVSAFSQDVQMAKVPRGIKIPKIVTKFAGEVGESTTEHVARYLVEIGNLANDENLKMKFSPSSLTKNAITCYRSSGLKCEDGETIDDYLIHFKNATYLAEKVRQTELMKNEKEKYRSEQRSKSKTFTRKEKVAYVTMESSEEEIDFETEVDLAELKKGPPYIFDGLLKDKQLILPEGRTLLSVKDLKEKPYCKFHQATSHSTNSCVCFRDLIQEAIMEGRLKFDNDKKEMKVDADPFDVDTSYVEPCFGVNMVGMSYDFDVTLDDFESQVRSVYPIAGNALLDFLVQQKIKDRDVSLCLRCNAVFDAKATAIFEKERMKKELAHREEQVRQRQPIRRIEGSGSKTPQQNVVTPLCRS</sequence>
<dbReference type="RefSeq" id="XP_020981539.1">
    <property type="nucleotide sequence ID" value="XM_021125880.1"/>
</dbReference>
<proteinExistence type="predicted"/>
<keyword evidence="2" id="KW-1185">Reference proteome</keyword>
<organism evidence="2 3">
    <name type="scientific">Arachis duranensis</name>
    <name type="common">Wild peanut</name>
    <dbReference type="NCBI Taxonomy" id="130453"/>
    <lineage>
        <taxon>Eukaryota</taxon>
        <taxon>Viridiplantae</taxon>
        <taxon>Streptophyta</taxon>
        <taxon>Embryophyta</taxon>
        <taxon>Tracheophyta</taxon>
        <taxon>Spermatophyta</taxon>
        <taxon>Magnoliopsida</taxon>
        <taxon>eudicotyledons</taxon>
        <taxon>Gunneridae</taxon>
        <taxon>Pentapetalae</taxon>
        <taxon>rosids</taxon>
        <taxon>fabids</taxon>
        <taxon>Fabales</taxon>
        <taxon>Fabaceae</taxon>
        <taxon>Papilionoideae</taxon>
        <taxon>50 kb inversion clade</taxon>
        <taxon>dalbergioids sensu lato</taxon>
        <taxon>Dalbergieae</taxon>
        <taxon>Pterocarpus clade</taxon>
        <taxon>Arachis</taxon>
    </lineage>
</organism>
<feature type="compositionally biased region" description="Polar residues" evidence="1">
    <location>
        <begin position="476"/>
        <end position="485"/>
    </location>
</feature>
<evidence type="ECO:0000256" key="1">
    <source>
        <dbReference type="SAM" id="MobiDB-lite"/>
    </source>
</evidence>
<name>A0A6P5M8E5_ARADU</name>
<dbReference type="Proteomes" id="UP000515211">
    <property type="component" value="Chromosome 6"/>
</dbReference>
<reference evidence="2" key="1">
    <citation type="journal article" date="2016" name="Nat. Genet.">
        <title>The genome sequences of Arachis duranensis and Arachis ipaensis, the diploid ancestors of cultivated peanut.</title>
        <authorList>
            <person name="Bertioli D.J."/>
            <person name="Cannon S.B."/>
            <person name="Froenicke L."/>
            <person name="Huang G."/>
            <person name="Farmer A.D."/>
            <person name="Cannon E.K."/>
            <person name="Liu X."/>
            <person name="Gao D."/>
            <person name="Clevenger J."/>
            <person name="Dash S."/>
            <person name="Ren L."/>
            <person name="Moretzsohn M.C."/>
            <person name="Shirasawa K."/>
            <person name="Huang W."/>
            <person name="Vidigal B."/>
            <person name="Abernathy B."/>
            <person name="Chu Y."/>
            <person name="Niederhuth C.E."/>
            <person name="Umale P."/>
            <person name="Araujo A.C."/>
            <person name="Kozik A."/>
            <person name="Kim K.D."/>
            <person name="Burow M.D."/>
            <person name="Varshney R.K."/>
            <person name="Wang X."/>
            <person name="Zhang X."/>
            <person name="Barkley N."/>
            <person name="Guimaraes P.M."/>
            <person name="Isobe S."/>
            <person name="Guo B."/>
            <person name="Liao B."/>
            <person name="Stalker H.T."/>
            <person name="Schmitz R.J."/>
            <person name="Scheffler B.E."/>
            <person name="Leal-Bertioli S.C."/>
            <person name="Xun X."/>
            <person name="Jackson S.A."/>
            <person name="Michelmore R."/>
            <person name="Ozias-Akins P."/>
        </authorList>
    </citation>
    <scope>NUCLEOTIDE SEQUENCE [LARGE SCALE GENOMIC DNA]</scope>
    <source>
        <strain evidence="2">cv. V14167</strain>
    </source>
</reference>
<evidence type="ECO:0000313" key="2">
    <source>
        <dbReference type="Proteomes" id="UP000515211"/>
    </source>
</evidence>
<feature type="region of interest" description="Disordered" evidence="1">
    <location>
        <begin position="458"/>
        <end position="491"/>
    </location>
</feature>
<dbReference type="KEGG" id="adu:110273040"/>
<dbReference type="GeneID" id="110273040"/>
<dbReference type="AlphaFoldDB" id="A0A6P5M8E5"/>